<gene>
    <name evidence="1" type="ORF">PILCRDRAFT_821753</name>
</gene>
<dbReference type="AlphaFoldDB" id="A0A0C3FNH1"/>
<proteinExistence type="predicted"/>
<dbReference type="Gene3D" id="3.30.260.10">
    <property type="entry name" value="TCP-1-like chaperonin intermediate domain"/>
    <property type="match status" value="1"/>
</dbReference>
<evidence type="ECO:0000313" key="1">
    <source>
        <dbReference type="EMBL" id="KIM81284.1"/>
    </source>
</evidence>
<name>A0A0C3FNH1_PILCF</name>
<accession>A0A0C3FNH1</accession>
<evidence type="ECO:0000313" key="2">
    <source>
        <dbReference type="Proteomes" id="UP000054166"/>
    </source>
</evidence>
<dbReference type="InterPro" id="IPR027410">
    <property type="entry name" value="TCP-1-like_intermed_sf"/>
</dbReference>
<keyword evidence="2" id="KW-1185">Reference proteome</keyword>
<reference evidence="2" key="2">
    <citation type="submission" date="2015-01" db="EMBL/GenBank/DDBJ databases">
        <title>Evolutionary Origins and Diversification of the Mycorrhizal Mutualists.</title>
        <authorList>
            <consortium name="DOE Joint Genome Institute"/>
            <consortium name="Mycorrhizal Genomics Consortium"/>
            <person name="Kohler A."/>
            <person name="Kuo A."/>
            <person name="Nagy L.G."/>
            <person name="Floudas D."/>
            <person name="Copeland A."/>
            <person name="Barry K.W."/>
            <person name="Cichocki N."/>
            <person name="Veneault-Fourrey C."/>
            <person name="LaButti K."/>
            <person name="Lindquist E.A."/>
            <person name="Lipzen A."/>
            <person name="Lundell T."/>
            <person name="Morin E."/>
            <person name="Murat C."/>
            <person name="Riley R."/>
            <person name="Ohm R."/>
            <person name="Sun H."/>
            <person name="Tunlid A."/>
            <person name="Henrissat B."/>
            <person name="Grigoriev I.V."/>
            <person name="Hibbett D.S."/>
            <person name="Martin F."/>
        </authorList>
    </citation>
    <scope>NUCLEOTIDE SEQUENCE [LARGE SCALE GENOMIC DNA]</scope>
    <source>
        <strain evidence="2">F 1598</strain>
    </source>
</reference>
<sequence length="54" mass="5755">MATISANGDVRIDNLIAQVSNEGQTLDPNMRSYDKSTLNERLAKLSSGACCPQG</sequence>
<dbReference type="HOGENOM" id="CLU_3051174_0_0_1"/>
<reference evidence="1 2" key="1">
    <citation type="submission" date="2014-04" db="EMBL/GenBank/DDBJ databases">
        <authorList>
            <consortium name="DOE Joint Genome Institute"/>
            <person name="Kuo A."/>
            <person name="Tarkka M."/>
            <person name="Buscot F."/>
            <person name="Kohler A."/>
            <person name="Nagy L.G."/>
            <person name="Floudas D."/>
            <person name="Copeland A."/>
            <person name="Barry K.W."/>
            <person name="Cichocki N."/>
            <person name="Veneault-Fourrey C."/>
            <person name="LaButti K."/>
            <person name="Lindquist E.A."/>
            <person name="Lipzen A."/>
            <person name="Lundell T."/>
            <person name="Morin E."/>
            <person name="Murat C."/>
            <person name="Sun H."/>
            <person name="Tunlid A."/>
            <person name="Henrissat B."/>
            <person name="Grigoriev I.V."/>
            <person name="Hibbett D.S."/>
            <person name="Martin F."/>
            <person name="Nordberg H.P."/>
            <person name="Cantor M.N."/>
            <person name="Hua S.X."/>
        </authorList>
    </citation>
    <scope>NUCLEOTIDE SEQUENCE [LARGE SCALE GENOMIC DNA]</scope>
    <source>
        <strain evidence="1 2">F 1598</strain>
    </source>
</reference>
<dbReference type="InParanoid" id="A0A0C3FNH1"/>
<organism evidence="1 2">
    <name type="scientific">Piloderma croceum (strain F 1598)</name>
    <dbReference type="NCBI Taxonomy" id="765440"/>
    <lineage>
        <taxon>Eukaryota</taxon>
        <taxon>Fungi</taxon>
        <taxon>Dikarya</taxon>
        <taxon>Basidiomycota</taxon>
        <taxon>Agaricomycotina</taxon>
        <taxon>Agaricomycetes</taxon>
        <taxon>Agaricomycetidae</taxon>
        <taxon>Atheliales</taxon>
        <taxon>Atheliaceae</taxon>
        <taxon>Piloderma</taxon>
    </lineage>
</organism>
<protein>
    <submittedName>
        <fullName evidence="1">Uncharacterized protein</fullName>
    </submittedName>
</protein>
<dbReference type="EMBL" id="KN833000">
    <property type="protein sequence ID" value="KIM81284.1"/>
    <property type="molecule type" value="Genomic_DNA"/>
</dbReference>
<dbReference type="Proteomes" id="UP000054166">
    <property type="component" value="Unassembled WGS sequence"/>
</dbReference>